<sequence length="65" mass="7603">MDRLLLSPNEFAHRNGVSRVQVYRMLNSGEICAFKVGKQTKIPVEVEREWRERLPRYVPRAGCQS</sequence>
<gene>
    <name evidence="2" type="ORF">W911_06940</name>
</gene>
<dbReference type="PATRIC" id="fig|1029756.8.peg.1449"/>
<dbReference type="Proteomes" id="UP000018542">
    <property type="component" value="Chromosome"/>
</dbReference>
<accession>V5SDY4</accession>
<feature type="domain" description="Helix-turn-helix" evidence="1">
    <location>
        <begin position="5"/>
        <end position="45"/>
    </location>
</feature>
<dbReference type="EMBL" id="CP006912">
    <property type="protein sequence ID" value="AHB48169.1"/>
    <property type="molecule type" value="Genomic_DNA"/>
</dbReference>
<reference evidence="2 3" key="1">
    <citation type="journal article" date="2014" name="Genome Announc.">
        <title>Complete Genome Sequence of Hyphomicrobium nitrativorans Strain NL23, a Denitrifying Bacterium Isolated from Biofilm of a Methanol-Fed Denitrification System Treating Seawater at the Montreal Biodome.</title>
        <authorList>
            <person name="Martineau C."/>
            <person name="Villeneuve C."/>
            <person name="Mauffrey F."/>
            <person name="Villemur R."/>
        </authorList>
    </citation>
    <scope>NUCLEOTIDE SEQUENCE [LARGE SCALE GENOMIC DNA]</scope>
    <source>
        <strain evidence="2">NL23</strain>
    </source>
</reference>
<proteinExistence type="predicted"/>
<dbReference type="AlphaFoldDB" id="V5SDY4"/>
<organism evidence="2 3">
    <name type="scientific">Hyphomicrobium nitrativorans NL23</name>
    <dbReference type="NCBI Taxonomy" id="1029756"/>
    <lineage>
        <taxon>Bacteria</taxon>
        <taxon>Pseudomonadati</taxon>
        <taxon>Pseudomonadota</taxon>
        <taxon>Alphaproteobacteria</taxon>
        <taxon>Hyphomicrobiales</taxon>
        <taxon>Hyphomicrobiaceae</taxon>
        <taxon>Hyphomicrobium</taxon>
    </lineage>
</organism>
<dbReference type="Pfam" id="PF12728">
    <property type="entry name" value="HTH_17"/>
    <property type="match status" value="1"/>
</dbReference>
<dbReference type="STRING" id="1029756.W911_06940"/>
<protein>
    <submittedName>
        <fullName evidence="2">Transcriptional regulator</fullName>
    </submittedName>
</protein>
<dbReference type="RefSeq" id="WP_023786780.1">
    <property type="nucleotide sequence ID" value="NC_022997.1"/>
</dbReference>
<evidence type="ECO:0000313" key="2">
    <source>
        <dbReference type="EMBL" id="AHB48169.1"/>
    </source>
</evidence>
<keyword evidence="3" id="KW-1185">Reference proteome</keyword>
<evidence type="ECO:0000259" key="1">
    <source>
        <dbReference type="Pfam" id="PF12728"/>
    </source>
</evidence>
<name>V5SDY4_9HYPH</name>
<evidence type="ECO:0000313" key="3">
    <source>
        <dbReference type="Proteomes" id="UP000018542"/>
    </source>
</evidence>
<dbReference type="OrthoDB" id="7226381at2"/>
<dbReference type="InterPro" id="IPR041657">
    <property type="entry name" value="HTH_17"/>
</dbReference>
<dbReference type="HOGENOM" id="CLU_2843946_0_0_5"/>
<dbReference type="KEGG" id="hni:W911_06940"/>